<dbReference type="RefSeq" id="WP_172632439.1">
    <property type="nucleotide sequence ID" value="NZ_BIXY01000117.1"/>
</dbReference>
<dbReference type="PANTHER" id="PTHR21716:SF53">
    <property type="entry name" value="PERMEASE PERM-RELATED"/>
    <property type="match status" value="1"/>
</dbReference>
<evidence type="ECO:0000256" key="2">
    <source>
        <dbReference type="ARBA" id="ARBA00009773"/>
    </source>
</evidence>
<feature type="compositionally biased region" description="Basic and acidic residues" evidence="8">
    <location>
        <begin position="389"/>
        <end position="398"/>
    </location>
</feature>
<evidence type="ECO:0000313" key="10">
    <source>
        <dbReference type="EMBL" id="GCF11497.1"/>
    </source>
</evidence>
<keyword evidence="5 9" id="KW-0812">Transmembrane</keyword>
<organism evidence="10 11">
    <name type="scientific">Dictyobacter arantiisoli</name>
    <dbReference type="NCBI Taxonomy" id="2014874"/>
    <lineage>
        <taxon>Bacteria</taxon>
        <taxon>Bacillati</taxon>
        <taxon>Chloroflexota</taxon>
        <taxon>Ktedonobacteria</taxon>
        <taxon>Ktedonobacterales</taxon>
        <taxon>Dictyobacteraceae</taxon>
        <taxon>Dictyobacter</taxon>
    </lineage>
</organism>
<evidence type="ECO:0000256" key="4">
    <source>
        <dbReference type="ARBA" id="ARBA00022475"/>
    </source>
</evidence>
<feature type="transmembrane region" description="Helical" evidence="9">
    <location>
        <begin position="231"/>
        <end position="262"/>
    </location>
</feature>
<evidence type="ECO:0000256" key="9">
    <source>
        <dbReference type="SAM" id="Phobius"/>
    </source>
</evidence>
<dbReference type="GO" id="GO:0005886">
    <property type="term" value="C:plasma membrane"/>
    <property type="evidence" value="ECO:0007669"/>
    <property type="project" value="UniProtKB-SubCell"/>
</dbReference>
<feature type="transmembrane region" description="Helical" evidence="9">
    <location>
        <begin position="85"/>
        <end position="106"/>
    </location>
</feature>
<proteinExistence type="inferred from homology"/>
<evidence type="ECO:0000256" key="8">
    <source>
        <dbReference type="SAM" id="MobiDB-lite"/>
    </source>
</evidence>
<evidence type="ECO:0000313" key="11">
    <source>
        <dbReference type="Proteomes" id="UP000322530"/>
    </source>
</evidence>
<evidence type="ECO:0000256" key="5">
    <source>
        <dbReference type="ARBA" id="ARBA00022692"/>
    </source>
</evidence>
<evidence type="ECO:0008006" key="12">
    <source>
        <dbReference type="Google" id="ProtNLM"/>
    </source>
</evidence>
<evidence type="ECO:0000256" key="3">
    <source>
        <dbReference type="ARBA" id="ARBA00022448"/>
    </source>
</evidence>
<dbReference type="Proteomes" id="UP000322530">
    <property type="component" value="Unassembled WGS sequence"/>
</dbReference>
<evidence type="ECO:0000256" key="6">
    <source>
        <dbReference type="ARBA" id="ARBA00022989"/>
    </source>
</evidence>
<name>A0A5A5TJ99_9CHLR</name>
<keyword evidence="7 9" id="KW-0472">Membrane</keyword>
<dbReference type="InterPro" id="IPR002549">
    <property type="entry name" value="AI-2E-like"/>
</dbReference>
<reference evidence="10 11" key="1">
    <citation type="submission" date="2019-01" db="EMBL/GenBank/DDBJ databases">
        <title>Draft genome sequence of Dictyobacter sp. Uno17.</title>
        <authorList>
            <person name="Wang C.M."/>
            <person name="Zheng Y."/>
            <person name="Sakai Y."/>
            <person name="Abe K."/>
            <person name="Yokota A."/>
            <person name="Yabe S."/>
        </authorList>
    </citation>
    <scope>NUCLEOTIDE SEQUENCE [LARGE SCALE GENOMIC DNA]</scope>
    <source>
        <strain evidence="10 11">Uno17</strain>
    </source>
</reference>
<comment type="caution">
    <text evidence="10">The sequence shown here is derived from an EMBL/GenBank/DDBJ whole genome shotgun (WGS) entry which is preliminary data.</text>
</comment>
<feature type="transmembrane region" description="Helical" evidence="9">
    <location>
        <begin position="33"/>
        <end position="51"/>
    </location>
</feature>
<dbReference type="Pfam" id="PF01594">
    <property type="entry name" value="AI-2E_transport"/>
    <property type="match status" value="1"/>
</dbReference>
<evidence type="ECO:0000256" key="1">
    <source>
        <dbReference type="ARBA" id="ARBA00004651"/>
    </source>
</evidence>
<comment type="subcellular location">
    <subcellularLocation>
        <location evidence="1">Cell membrane</location>
        <topology evidence="1">Multi-pass membrane protein</topology>
    </subcellularLocation>
</comment>
<dbReference type="PANTHER" id="PTHR21716">
    <property type="entry name" value="TRANSMEMBRANE PROTEIN"/>
    <property type="match status" value="1"/>
</dbReference>
<accession>A0A5A5TJ99</accession>
<feature type="transmembrane region" description="Helical" evidence="9">
    <location>
        <begin position="268"/>
        <end position="300"/>
    </location>
</feature>
<keyword evidence="6 9" id="KW-1133">Transmembrane helix</keyword>
<feature type="transmembrane region" description="Helical" evidence="9">
    <location>
        <begin position="167"/>
        <end position="193"/>
    </location>
</feature>
<comment type="similarity">
    <text evidence="2">Belongs to the autoinducer-2 exporter (AI-2E) (TC 2.A.86) family.</text>
</comment>
<feature type="transmembrane region" description="Helical" evidence="9">
    <location>
        <begin position="57"/>
        <end position="78"/>
    </location>
</feature>
<dbReference type="AlphaFoldDB" id="A0A5A5TJ99"/>
<keyword evidence="4" id="KW-1003">Cell membrane</keyword>
<evidence type="ECO:0000256" key="7">
    <source>
        <dbReference type="ARBA" id="ARBA00023136"/>
    </source>
</evidence>
<keyword evidence="3" id="KW-0813">Transport</keyword>
<protein>
    <recommendedName>
        <fullName evidence="12">AI-2E family transporter</fullName>
    </recommendedName>
</protein>
<gene>
    <name evidence="10" type="ORF">KDI_50610</name>
</gene>
<sequence>MSATSGPSETSHATHNASHFEESLAKWKRRRDIPIAILAWIGVVAVVLWGSSHIIRALLLLIVAALLAYALAPLVRWLERVLPRPLAIVITCLIVLGLLALLIYFVTLTALHQFTSLSQQVVYLLTSHNGRVSPLEKFLFSFGITTAQVANFREQAGARLESFAGSIVPLVSSFLDVLLDVVVVAVITIYLLIDGRRLESWCRRSLPDSFHADFVLDTSQRVVGGYIRGQLLLAVLVGLLVGIGMLIFHVPYALLLGVLAFILEFIPILGTLISGAICTLIALTQGWLIALGVLTYFIVVHILEGDIIGPRIVGEAVGLHPIVSIAALIAGSELFGIWGALLASPVVGLIQAFIIAIWLDWRKTHPEHFQRSNEQQQPQHHPALVPSDGIHENHTPPH</sequence>
<dbReference type="GO" id="GO:0055085">
    <property type="term" value="P:transmembrane transport"/>
    <property type="evidence" value="ECO:0007669"/>
    <property type="project" value="TreeGrafter"/>
</dbReference>
<feature type="transmembrane region" description="Helical" evidence="9">
    <location>
        <begin position="337"/>
        <end position="361"/>
    </location>
</feature>
<feature type="region of interest" description="Disordered" evidence="8">
    <location>
        <begin position="368"/>
        <end position="398"/>
    </location>
</feature>
<dbReference type="EMBL" id="BIXY01000117">
    <property type="protein sequence ID" value="GCF11497.1"/>
    <property type="molecule type" value="Genomic_DNA"/>
</dbReference>
<keyword evidence="11" id="KW-1185">Reference proteome</keyword>